<keyword evidence="1" id="KW-0472">Membrane</keyword>
<accession>A0ABQ9J3Q3</accession>
<dbReference type="InterPro" id="IPR002656">
    <property type="entry name" value="Acyl_transf_3_dom"/>
</dbReference>
<dbReference type="PANTHER" id="PTHR11161">
    <property type="entry name" value="O-ACYLTRANSFERASE"/>
    <property type="match status" value="1"/>
</dbReference>
<feature type="transmembrane region" description="Helical" evidence="1">
    <location>
        <begin position="322"/>
        <end position="342"/>
    </location>
</feature>
<feature type="transmembrane region" description="Helical" evidence="1">
    <location>
        <begin position="349"/>
        <end position="367"/>
    </location>
</feature>
<dbReference type="InterPro" id="IPR052728">
    <property type="entry name" value="O2_lipid_transport_reg"/>
</dbReference>
<feature type="transmembrane region" description="Helical" evidence="1">
    <location>
        <begin position="396"/>
        <end position="413"/>
    </location>
</feature>
<proteinExistence type="predicted"/>
<keyword evidence="4" id="KW-1185">Reference proteome</keyword>
<protein>
    <recommendedName>
        <fullName evidence="2">Acyltransferase 3 domain-containing protein</fullName>
    </recommendedName>
</protein>
<comment type="caution">
    <text evidence="3">The sequence shown here is derived from an EMBL/GenBank/DDBJ whole genome shotgun (WGS) entry which is preliminary data.</text>
</comment>
<keyword evidence="1" id="KW-1133">Transmembrane helix</keyword>
<feature type="transmembrane region" description="Helical" evidence="1">
    <location>
        <begin position="261"/>
        <end position="282"/>
    </location>
</feature>
<evidence type="ECO:0000256" key="1">
    <source>
        <dbReference type="SAM" id="Phobius"/>
    </source>
</evidence>
<organism evidence="3 4">
    <name type="scientific">Molorchus minor</name>
    <dbReference type="NCBI Taxonomy" id="1323400"/>
    <lineage>
        <taxon>Eukaryota</taxon>
        <taxon>Metazoa</taxon>
        <taxon>Ecdysozoa</taxon>
        <taxon>Arthropoda</taxon>
        <taxon>Hexapoda</taxon>
        <taxon>Insecta</taxon>
        <taxon>Pterygota</taxon>
        <taxon>Neoptera</taxon>
        <taxon>Endopterygota</taxon>
        <taxon>Coleoptera</taxon>
        <taxon>Polyphaga</taxon>
        <taxon>Cucujiformia</taxon>
        <taxon>Chrysomeloidea</taxon>
        <taxon>Cerambycidae</taxon>
        <taxon>Lamiinae</taxon>
        <taxon>Monochamini</taxon>
        <taxon>Molorchus</taxon>
    </lineage>
</organism>
<feature type="transmembrane region" description="Helical" evidence="1">
    <location>
        <begin position="463"/>
        <end position="482"/>
    </location>
</feature>
<dbReference type="PANTHER" id="PTHR11161:SF72">
    <property type="entry name" value="FI21449P1"/>
    <property type="match status" value="1"/>
</dbReference>
<evidence type="ECO:0000313" key="4">
    <source>
        <dbReference type="Proteomes" id="UP001162164"/>
    </source>
</evidence>
<gene>
    <name evidence="3" type="ORF">NQ317_014741</name>
</gene>
<evidence type="ECO:0000259" key="2">
    <source>
        <dbReference type="Pfam" id="PF01757"/>
    </source>
</evidence>
<sequence>MIQYTKQNDTYKESETCWTIQLGFCLPKTCSNEEIMYLTQRYFDENYLELQKMYHMNMMVTNVKSLREDIFVIIIILVLLSIAGTIYDVRQHHREKNLITSYYNQNPILNTKNPTTISTIELVSKSSSENLAQPNTFGDILKCFSIYSNTKNLVKTKLSPDSVGCIHGLRFLGMLWVIAVHGIYFQADYISNVPYAFRLSENFAAQILSNSTYCVDTYLFLSGFLVTYLYYKANKPQEKSENPTNYLRKFIEFCMMYFNRFVRLTPPYLAILLFADVIYTLLRQTSSLTSSEMPDVVCEKYWWRNLLYINNLFPRKDMCLSWSWYLSLDTQFFTITTFLAILSLTAFKVTAAVTFLLIFTGIGATIYKSYSIGYIPTLDEQLLQLDAIYDLPWNRIGPYLVGAITGYLLQVHLQHKLALTKVQRIVLWVAFPLINLWILFTIYTRQLSVELSALYMGVSRTLWGVGIAWIVVACCTGNAQALQKFLSFRGFIPLSRMTYCAYLLNPIVATMLYLGSEQAFNSSLSGFGLTLSGVTLLTFFMSYVFCVLVESPFILLTKMAFKKITRGKGASEKKP</sequence>
<feature type="transmembrane region" description="Helical" evidence="1">
    <location>
        <begin position="425"/>
        <end position="443"/>
    </location>
</feature>
<reference evidence="3" key="1">
    <citation type="journal article" date="2023" name="Insect Mol. Biol.">
        <title>Genome sequencing provides insights into the evolution of gene families encoding plant cell wall-degrading enzymes in longhorned beetles.</title>
        <authorList>
            <person name="Shin N.R."/>
            <person name="Okamura Y."/>
            <person name="Kirsch R."/>
            <person name="Pauchet Y."/>
        </authorList>
    </citation>
    <scope>NUCLEOTIDE SEQUENCE</scope>
    <source>
        <strain evidence="3">MMC_N1</strain>
    </source>
</reference>
<feature type="transmembrane region" description="Helical" evidence="1">
    <location>
        <begin position="70"/>
        <end position="89"/>
    </location>
</feature>
<dbReference type="Pfam" id="PF01757">
    <property type="entry name" value="Acyl_transf_3"/>
    <property type="match status" value="1"/>
</dbReference>
<feature type="transmembrane region" description="Helical" evidence="1">
    <location>
        <begin position="207"/>
        <end position="231"/>
    </location>
</feature>
<evidence type="ECO:0000313" key="3">
    <source>
        <dbReference type="EMBL" id="KAJ8972707.1"/>
    </source>
</evidence>
<keyword evidence="1" id="KW-0812">Transmembrane</keyword>
<feature type="domain" description="Acyltransferase 3" evidence="2">
    <location>
        <begin position="165"/>
        <end position="547"/>
    </location>
</feature>
<feature type="transmembrane region" description="Helical" evidence="1">
    <location>
        <begin position="169"/>
        <end position="187"/>
    </location>
</feature>
<feature type="transmembrane region" description="Helical" evidence="1">
    <location>
        <begin position="494"/>
        <end position="514"/>
    </location>
</feature>
<feature type="transmembrane region" description="Helical" evidence="1">
    <location>
        <begin position="534"/>
        <end position="556"/>
    </location>
</feature>
<dbReference type="Proteomes" id="UP001162164">
    <property type="component" value="Unassembled WGS sequence"/>
</dbReference>
<dbReference type="EMBL" id="JAPWTJ010001310">
    <property type="protein sequence ID" value="KAJ8972707.1"/>
    <property type="molecule type" value="Genomic_DNA"/>
</dbReference>
<name>A0ABQ9J3Q3_9CUCU</name>